<dbReference type="RefSeq" id="WP_204843543.1">
    <property type="nucleotide sequence ID" value="NZ_JAFBCL010000001.1"/>
</dbReference>
<evidence type="ECO:0000313" key="4">
    <source>
        <dbReference type="Proteomes" id="UP001195724"/>
    </source>
</evidence>
<sequence>MFFRWRSWRRDAVTTCACEPEWPGLRAELDGHEVRGVPSPDGDSPMVAMLGLRARCAGCGAHYPHGWAVADRH</sequence>
<reference evidence="2" key="2">
    <citation type="submission" date="2021-04" db="EMBL/GenBank/DDBJ databases">
        <title>Saccharothrix algeriensis WGS.</title>
        <authorList>
            <person name="Stuskova K."/>
            <person name="Hakalova E."/>
            <person name="Tebbal A.B."/>
            <person name="Eichmeier A."/>
        </authorList>
    </citation>
    <scope>NUCLEOTIDE SEQUENCE</scope>
    <source>
        <strain evidence="2">NRRL B-24137</strain>
    </source>
</reference>
<name>A0A8T8HTK5_9PSEU</name>
<evidence type="ECO:0000313" key="3">
    <source>
        <dbReference type="Proteomes" id="UP000671828"/>
    </source>
</evidence>
<protein>
    <submittedName>
        <fullName evidence="2">Uncharacterized protein</fullName>
    </submittedName>
</protein>
<evidence type="ECO:0000313" key="2">
    <source>
        <dbReference type="EMBL" id="QTR01490.1"/>
    </source>
</evidence>
<dbReference type="EMBL" id="JAFBCL010000001">
    <property type="protein sequence ID" value="MBM7812827.1"/>
    <property type="molecule type" value="Genomic_DNA"/>
</dbReference>
<evidence type="ECO:0000313" key="1">
    <source>
        <dbReference type="EMBL" id="MBM7812827.1"/>
    </source>
</evidence>
<reference evidence="1 4" key="1">
    <citation type="submission" date="2021-01" db="EMBL/GenBank/DDBJ databases">
        <title>Sequencing the genomes of 1000 actinobacteria strains.</title>
        <authorList>
            <person name="Klenk H.-P."/>
        </authorList>
    </citation>
    <scope>NUCLEOTIDE SEQUENCE [LARGE SCALE GENOMIC DNA]</scope>
    <source>
        <strain evidence="1 4">DSM 44581</strain>
    </source>
</reference>
<organism evidence="2 3">
    <name type="scientific">Saccharothrix algeriensis</name>
    <dbReference type="NCBI Taxonomy" id="173560"/>
    <lineage>
        <taxon>Bacteria</taxon>
        <taxon>Bacillati</taxon>
        <taxon>Actinomycetota</taxon>
        <taxon>Actinomycetes</taxon>
        <taxon>Pseudonocardiales</taxon>
        <taxon>Pseudonocardiaceae</taxon>
        <taxon>Saccharothrix</taxon>
    </lineage>
</organism>
<dbReference type="EMBL" id="CP072788">
    <property type="protein sequence ID" value="QTR01490.1"/>
    <property type="molecule type" value="Genomic_DNA"/>
</dbReference>
<proteinExistence type="predicted"/>
<keyword evidence="4" id="KW-1185">Reference proteome</keyword>
<dbReference type="Proteomes" id="UP001195724">
    <property type="component" value="Unassembled WGS sequence"/>
</dbReference>
<accession>A0A8T8HTK5</accession>
<dbReference type="AlphaFoldDB" id="A0A8T8HTK5"/>
<gene>
    <name evidence="2" type="ORF">J7S33_19065</name>
    <name evidence="1" type="ORF">JOE68_003692</name>
</gene>
<dbReference type="Proteomes" id="UP000671828">
    <property type="component" value="Chromosome"/>
</dbReference>